<evidence type="ECO:0000313" key="21">
    <source>
        <dbReference type="EMBL" id="KAK0740246.1"/>
    </source>
</evidence>
<sequence length="1469" mass="163948">MEPTEMDIDNEEPMLSSSSSSDDDEEGQTNLKGHSHPSISNHGQTQDTGTCTPTTAGSRDCTPVEEPQRAFVMTARAYQIEMLEESLKQNIIVAVRVVVQDGHWNAVLRIKVELDQSEKLVWFLAPTVPLATQQFNVLKLQNPGVICRLITGADNVEAWSNTIVWGRILQNVQIVVSTYQILFDAATHGFVPLNSLSLIVIDEAHNCVRNNAVARLMKELYWPDKNKGLPVPRILGLTASPIMRANIRNLEQELGLLEATLDAVCKAPSKHRGELLAKVNRPRMENVPYKEADPDAVKGITSLSNLRRAFRQLDITQDPHVLHLSTAKSTHRHHQLREAVGTHTTFSQKQIKSFCNTAQIVGVELGPWATDYYIHRVITEFLAVQTNASPHEMSEQHRRYMAECFRKVHAPAPPNVPDNLSIKVQALIDILSSHEEATTGIIFARERATVAVLAHILSVHPSTKGHFRVGPMTGTSAHASRNKDFLSLARKDDQQSLHSFRVGTINLLVATSVVEEGIDVPVCNLVICFDEPVSPKTFVQRRGRARHSVCYFYLLCPESSTRSAETYLAFEEELKKLYEDELREKATYDVLETKESSDYPAMYVAETGALLTIQDAKRHLQHFCSTLTTAKFANANPIYVLKTVDGKPLVPSQPQLVKAVVHLPSSMVPALRRFESSRPWYSQDLAIKDAAFQAYQKLYDVGLVNKNLLPIQDSDLLPPIEQRTAMEKVWEKINPWIHVAQEWQNANGQLYQRRLRISNQDGSMVANIDVTLPVPVPYMQPLTLYWDSQEAWTVTSDETMRSFGRQDVMNGAIADHTRGLLALAFGHRHDWTDATKQHPVRLTVEGLGMDLAMDTEPFSMEAIKGRLSGHLLREPIERNAPYLYRDWLPCKPPAQEIGRMWKKGRFGEESVHYDDAPSDIPYVAVKSWPKKAGFFKRSLVGDESKHSTKRYPRLTPESTVAIDRHPPVLTHVGMLIPALTYALETYMLAHDLGEGLLETLQISDASAILTAISSSSAQLPTDYERIEFLGDSILKFCTTANLTSQYLIWPEGCLSRLKDNLVSNSRLFRAAIETGLDRYMITQHFTVKRPAYVEDLLSLDLDEVNNRERYISTKMPADVIESLIGTAFVSGGLEKATQCIALFLTEAKWQSIDLSRSLLHANAAADLPLPFSMRPVEALIGYTFTKKSLLAEALTHPSYSAAGSVPSFDRLEFLGDALLDYLVVTKLFTVASLCNSDMHLLKTTLVNADILAFRVMEWVAAAGEEETIVDPDSPGLRLRTQTVHRPLWSFMRHSSPDLGAIQAATSRRHAETRGPLITALEHGKQYPWALLARLQAQKFYSDVFESVLGAVWVDSGSVEACDAFLERAGILPLMRRLLEEGGRVRVMHPKENVMVLGGNLKVAYEVEEVEGEGEDGEGGFLCRVKLGGRCLAEVGGSRSRDEAEIRAAEVACCVLESEREMAGREGEGV</sequence>
<dbReference type="GO" id="GO:0004525">
    <property type="term" value="F:ribonuclease III activity"/>
    <property type="evidence" value="ECO:0007669"/>
    <property type="project" value="InterPro"/>
</dbReference>
<name>A0AA40EJ23_9PEZI</name>
<evidence type="ECO:0000256" key="5">
    <source>
        <dbReference type="ARBA" id="ARBA00022737"/>
    </source>
</evidence>
<dbReference type="PANTHER" id="PTHR14950:SF37">
    <property type="entry name" value="ENDORIBONUCLEASE DICER"/>
    <property type="match status" value="1"/>
</dbReference>
<dbReference type="Proteomes" id="UP001172155">
    <property type="component" value="Unassembled WGS sequence"/>
</dbReference>
<dbReference type="Gene3D" id="1.10.1520.10">
    <property type="entry name" value="Ribonuclease III domain"/>
    <property type="match status" value="2"/>
</dbReference>
<dbReference type="InterPro" id="IPR005034">
    <property type="entry name" value="Dicer_dimerisation"/>
</dbReference>
<dbReference type="Pfam" id="PF03368">
    <property type="entry name" value="Dicer_dimer"/>
    <property type="match status" value="1"/>
</dbReference>
<keyword evidence="11 14" id="KW-0694">RNA-binding</keyword>
<evidence type="ECO:0000256" key="9">
    <source>
        <dbReference type="ARBA" id="ARBA00022840"/>
    </source>
</evidence>
<feature type="compositionally biased region" description="Acidic residues" evidence="15">
    <location>
        <begin position="1"/>
        <end position="12"/>
    </location>
</feature>
<evidence type="ECO:0000256" key="6">
    <source>
        <dbReference type="ARBA" id="ARBA00022741"/>
    </source>
</evidence>
<feature type="compositionally biased region" description="Polar residues" evidence="15">
    <location>
        <begin position="28"/>
        <end position="42"/>
    </location>
</feature>
<dbReference type="CDD" id="cd00593">
    <property type="entry name" value="RIBOc"/>
    <property type="match status" value="2"/>
</dbReference>
<evidence type="ECO:0000259" key="20">
    <source>
        <dbReference type="PROSITE" id="PS51327"/>
    </source>
</evidence>
<dbReference type="GO" id="GO:0005737">
    <property type="term" value="C:cytoplasm"/>
    <property type="evidence" value="ECO:0007669"/>
    <property type="project" value="TreeGrafter"/>
</dbReference>
<dbReference type="PROSITE" id="PS51194">
    <property type="entry name" value="HELICASE_CTER"/>
    <property type="match status" value="1"/>
</dbReference>
<keyword evidence="12" id="KW-0051">Antiviral defense</keyword>
<dbReference type="InterPro" id="IPR001650">
    <property type="entry name" value="Helicase_C-like"/>
</dbReference>
<dbReference type="PROSITE" id="PS00517">
    <property type="entry name" value="RNASE_3_1"/>
    <property type="match status" value="1"/>
</dbReference>
<proteinExistence type="inferred from homology"/>
<dbReference type="PROSITE" id="PS50137">
    <property type="entry name" value="DS_RBD"/>
    <property type="match status" value="1"/>
</dbReference>
<feature type="region of interest" description="Disordered" evidence="15">
    <location>
        <begin position="1"/>
        <end position="63"/>
    </location>
</feature>
<dbReference type="GO" id="GO:0051607">
    <property type="term" value="P:defense response to virus"/>
    <property type="evidence" value="ECO:0007669"/>
    <property type="project" value="UniProtKB-KW"/>
</dbReference>
<dbReference type="PROSITE" id="PS51192">
    <property type="entry name" value="HELICASE_ATP_BIND_1"/>
    <property type="match status" value="1"/>
</dbReference>
<dbReference type="InterPro" id="IPR000999">
    <property type="entry name" value="RNase_III_dom"/>
</dbReference>
<evidence type="ECO:0000256" key="15">
    <source>
        <dbReference type="SAM" id="MobiDB-lite"/>
    </source>
</evidence>
<dbReference type="SMART" id="SM00490">
    <property type="entry name" value="HELICc"/>
    <property type="match status" value="1"/>
</dbReference>
<keyword evidence="3" id="KW-0930">Antiviral protein</keyword>
<feature type="domain" description="Dicer dsRNA-binding fold" evidence="20">
    <location>
        <begin position="616"/>
        <end position="718"/>
    </location>
</feature>
<dbReference type="SUPFAM" id="SSF54768">
    <property type="entry name" value="dsRNA-binding domain-like"/>
    <property type="match status" value="1"/>
</dbReference>
<dbReference type="SMART" id="SM00535">
    <property type="entry name" value="RIBOc"/>
    <property type="match status" value="2"/>
</dbReference>
<keyword evidence="13" id="KW-0464">Manganese</keyword>
<keyword evidence="10" id="KW-0460">Magnesium</keyword>
<dbReference type="Pfam" id="PF00636">
    <property type="entry name" value="Ribonuclease_3"/>
    <property type="match status" value="2"/>
</dbReference>
<feature type="domain" description="RNase III" evidence="17">
    <location>
        <begin position="1000"/>
        <end position="1132"/>
    </location>
</feature>
<dbReference type="Gene3D" id="3.30.160.380">
    <property type="entry name" value="Dicer dimerisation domain"/>
    <property type="match status" value="1"/>
</dbReference>
<dbReference type="InterPro" id="IPR038248">
    <property type="entry name" value="Dicer_dimer_sf"/>
</dbReference>
<evidence type="ECO:0000256" key="4">
    <source>
        <dbReference type="ARBA" id="ARBA00022723"/>
    </source>
</evidence>
<dbReference type="Pfam" id="PF00270">
    <property type="entry name" value="DEAD"/>
    <property type="match status" value="1"/>
</dbReference>
<keyword evidence="4" id="KW-0479">Metal-binding</keyword>
<dbReference type="GO" id="GO:0030422">
    <property type="term" value="P:siRNA processing"/>
    <property type="evidence" value="ECO:0007669"/>
    <property type="project" value="TreeGrafter"/>
</dbReference>
<comment type="cofactor">
    <cofactor evidence="2">
        <name>Mg(2+)</name>
        <dbReference type="ChEBI" id="CHEBI:18420"/>
    </cofactor>
</comment>
<dbReference type="GO" id="GO:0005634">
    <property type="term" value="C:nucleus"/>
    <property type="evidence" value="ECO:0007669"/>
    <property type="project" value="TreeGrafter"/>
</dbReference>
<dbReference type="Gene3D" id="3.40.50.300">
    <property type="entry name" value="P-loop containing nucleotide triphosphate hydrolases"/>
    <property type="match status" value="2"/>
</dbReference>
<evidence type="ECO:0000259" key="16">
    <source>
        <dbReference type="PROSITE" id="PS50137"/>
    </source>
</evidence>
<dbReference type="Gene3D" id="3.30.160.20">
    <property type="match status" value="1"/>
</dbReference>
<comment type="cofactor">
    <cofactor evidence="1">
        <name>Mn(2+)</name>
        <dbReference type="ChEBI" id="CHEBI:29035"/>
    </cofactor>
</comment>
<evidence type="ECO:0008006" key="23">
    <source>
        <dbReference type="Google" id="ProtNLM"/>
    </source>
</evidence>
<feature type="domain" description="Helicase C-terminal" evidence="19">
    <location>
        <begin position="426"/>
        <end position="594"/>
    </location>
</feature>
<organism evidence="21 22">
    <name type="scientific">Schizothecium vesticola</name>
    <dbReference type="NCBI Taxonomy" id="314040"/>
    <lineage>
        <taxon>Eukaryota</taxon>
        <taxon>Fungi</taxon>
        <taxon>Dikarya</taxon>
        <taxon>Ascomycota</taxon>
        <taxon>Pezizomycotina</taxon>
        <taxon>Sordariomycetes</taxon>
        <taxon>Sordariomycetidae</taxon>
        <taxon>Sordariales</taxon>
        <taxon>Schizotheciaceae</taxon>
        <taxon>Schizothecium</taxon>
    </lineage>
</organism>
<dbReference type="GO" id="GO:0050688">
    <property type="term" value="P:regulation of defense response to virus"/>
    <property type="evidence" value="ECO:0007669"/>
    <property type="project" value="UniProtKB-KW"/>
</dbReference>
<evidence type="ECO:0000313" key="22">
    <source>
        <dbReference type="Proteomes" id="UP001172155"/>
    </source>
</evidence>
<accession>A0AA40EJ23</accession>
<dbReference type="Pfam" id="PF00271">
    <property type="entry name" value="Helicase_C"/>
    <property type="match status" value="1"/>
</dbReference>
<evidence type="ECO:0000256" key="14">
    <source>
        <dbReference type="PROSITE-ProRule" id="PRU00657"/>
    </source>
</evidence>
<dbReference type="EMBL" id="JAUKUD010000006">
    <property type="protein sequence ID" value="KAK0740246.1"/>
    <property type="molecule type" value="Genomic_DNA"/>
</dbReference>
<evidence type="ECO:0000256" key="1">
    <source>
        <dbReference type="ARBA" id="ARBA00001936"/>
    </source>
</evidence>
<evidence type="ECO:0000256" key="2">
    <source>
        <dbReference type="ARBA" id="ARBA00001946"/>
    </source>
</evidence>
<dbReference type="SUPFAM" id="SSF69065">
    <property type="entry name" value="RNase III domain-like"/>
    <property type="match status" value="2"/>
</dbReference>
<dbReference type="SMART" id="SM00358">
    <property type="entry name" value="DSRM"/>
    <property type="match status" value="1"/>
</dbReference>
<dbReference type="PROSITE" id="PS51327">
    <property type="entry name" value="DICER_DSRBF"/>
    <property type="match status" value="1"/>
</dbReference>
<reference evidence="21" key="1">
    <citation type="submission" date="2023-06" db="EMBL/GenBank/DDBJ databases">
        <title>Genome-scale phylogeny and comparative genomics of the fungal order Sordariales.</title>
        <authorList>
            <consortium name="Lawrence Berkeley National Laboratory"/>
            <person name="Hensen N."/>
            <person name="Bonometti L."/>
            <person name="Westerberg I."/>
            <person name="Brannstrom I.O."/>
            <person name="Guillou S."/>
            <person name="Cros-Aarteil S."/>
            <person name="Calhoun S."/>
            <person name="Haridas S."/>
            <person name="Kuo A."/>
            <person name="Mondo S."/>
            <person name="Pangilinan J."/>
            <person name="Riley R."/>
            <person name="LaButti K."/>
            <person name="Andreopoulos B."/>
            <person name="Lipzen A."/>
            <person name="Chen C."/>
            <person name="Yanf M."/>
            <person name="Daum C."/>
            <person name="Ng V."/>
            <person name="Clum A."/>
            <person name="Steindorff A."/>
            <person name="Ohm R."/>
            <person name="Martin F."/>
            <person name="Silar P."/>
            <person name="Natvig D."/>
            <person name="Lalanne C."/>
            <person name="Gautier V."/>
            <person name="Ament-velasquez S.L."/>
            <person name="Kruys A."/>
            <person name="Hutchinson M.I."/>
            <person name="Powell A.J."/>
            <person name="Barry K."/>
            <person name="Miller A.N."/>
            <person name="Grigoriev I.V."/>
            <person name="Debuchy R."/>
            <person name="Gladieux P."/>
            <person name="Thoren M.H."/>
            <person name="Johannesson H."/>
        </authorList>
    </citation>
    <scope>NUCLEOTIDE SEQUENCE</scope>
    <source>
        <strain evidence="21">SMH3187-1</strain>
    </source>
</reference>
<keyword evidence="9" id="KW-0067">ATP-binding</keyword>
<dbReference type="GO" id="GO:0004386">
    <property type="term" value="F:helicase activity"/>
    <property type="evidence" value="ECO:0007669"/>
    <property type="project" value="UniProtKB-KW"/>
</dbReference>
<keyword evidence="8" id="KW-0347">Helicase</keyword>
<keyword evidence="5" id="KW-0677">Repeat</keyword>
<dbReference type="PROSITE" id="PS50142">
    <property type="entry name" value="RNASE_3_2"/>
    <property type="match status" value="2"/>
</dbReference>
<evidence type="ECO:0000256" key="12">
    <source>
        <dbReference type="ARBA" id="ARBA00023118"/>
    </source>
</evidence>
<evidence type="ECO:0000256" key="3">
    <source>
        <dbReference type="ARBA" id="ARBA00022721"/>
    </source>
</evidence>
<dbReference type="GO" id="GO:0003723">
    <property type="term" value="F:RNA binding"/>
    <property type="evidence" value="ECO:0007669"/>
    <property type="project" value="UniProtKB-UniRule"/>
</dbReference>
<gene>
    <name evidence="21" type="ORF">B0T18DRAFT_431595</name>
</gene>
<dbReference type="InterPro" id="IPR014720">
    <property type="entry name" value="dsRBD_dom"/>
</dbReference>
<keyword evidence="7" id="KW-0378">Hydrolase</keyword>
<comment type="caution">
    <text evidence="21">The sequence shown here is derived from an EMBL/GenBank/DDBJ whole genome shotgun (WGS) entry which is preliminary data.</text>
</comment>
<evidence type="ECO:0000256" key="8">
    <source>
        <dbReference type="ARBA" id="ARBA00022806"/>
    </source>
</evidence>
<dbReference type="GO" id="GO:0005524">
    <property type="term" value="F:ATP binding"/>
    <property type="evidence" value="ECO:0007669"/>
    <property type="project" value="UniProtKB-KW"/>
</dbReference>
<dbReference type="SUPFAM" id="SSF52540">
    <property type="entry name" value="P-loop containing nucleoside triphosphate hydrolases"/>
    <property type="match status" value="1"/>
</dbReference>
<keyword evidence="6" id="KW-0547">Nucleotide-binding</keyword>
<dbReference type="InterPro" id="IPR014001">
    <property type="entry name" value="Helicase_ATP-bd"/>
</dbReference>
<dbReference type="SMART" id="SM00487">
    <property type="entry name" value="DEXDc"/>
    <property type="match status" value="1"/>
</dbReference>
<evidence type="ECO:0000259" key="17">
    <source>
        <dbReference type="PROSITE" id="PS50142"/>
    </source>
</evidence>
<dbReference type="InterPro" id="IPR011545">
    <property type="entry name" value="DEAD/DEAH_box_helicase_dom"/>
</dbReference>
<evidence type="ECO:0000259" key="18">
    <source>
        <dbReference type="PROSITE" id="PS51192"/>
    </source>
</evidence>
<feature type="compositionally biased region" description="Low complexity" evidence="15">
    <location>
        <begin position="43"/>
        <end position="55"/>
    </location>
</feature>
<dbReference type="GO" id="GO:0046872">
    <property type="term" value="F:metal ion binding"/>
    <property type="evidence" value="ECO:0007669"/>
    <property type="project" value="UniProtKB-KW"/>
</dbReference>
<evidence type="ECO:0000256" key="10">
    <source>
        <dbReference type="ARBA" id="ARBA00022842"/>
    </source>
</evidence>
<feature type="domain" description="Helicase ATP-binding" evidence="18">
    <location>
        <begin position="84"/>
        <end position="242"/>
    </location>
</feature>
<evidence type="ECO:0000256" key="13">
    <source>
        <dbReference type="ARBA" id="ARBA00023211"/>
    </source>
</evidence>
<evidence type="ECO:0000256" key="7">
    <source>
        <dbReference type="ARBA" id="ARBA00022801"/>
    </source>
</evidence>
<keyword evidence="22" id="KW-1185">Reference proteome</keyword>
<evidence type="ECO:0000259" key="19">
    <source>
        <dbReference type="PROSITE" id="PS51194"/>
    </source>
</evidence>
<protein>
    <recommendedName>
        <fullName evidence="23">Dicer-like protein 2</fullName>
    </recommendedName>
</protein>
<dbReference type="PANTHER" id="PTHR14950">
    <property type="entry name" value="DICER-RELATED"/>
    <property type="match status" value="1"/>
</dbReference>
<dbReference type="InterPro" id="IPR036389">
    <property type="entry name" value="RNase_III_sf"/>
</dbReference>
<evidence type="ECO:0000256" key="11">
    <source>
        <dbReference type="ARBA" id="ARBA00022884"/>
    </source>
</evidence>
<dbReference type="InterPro" id="IPR027417">
    <property type="entry name" value="P-loop_NTPase"/>
</dbReference>
<feature type="domain" description="DRBM" evidence="16">
    <location>
        <begin position="1388"/>
        <end position="1457"/>
    </location>
</feature>
<comment type="similarity">
    <text evidence="14">Belongs to the helicase family. Dicer subfamily.</text>
</comment>
<feature type="domain" description="RNase III" evidence="17">
    <location>
        <begin position="1173"/>
        <end position="1356"/>
    </location>
</feature>